<evidence type="ECO:0000313" key="3">
    <source>
        <dbReference type="Proteomes" id="UP001500665"/>
    </source>
</evidence>
<feature type="compositionally biased region" description="Basic and acidic residues" evidence="1">
    <location>
        <begin position="192"/>
        <end position="207"/>
    </location>
</feature>
<dbReference type="EMBL" id="BAAAHH010000013">
    <property type="protein sequence ID" value="GAA0953344.1"/>
    <property type="molecule type" value="Genomic_DNA"/>
</dbReference>
<accession>A0ABP4BQ49</accession>
<name>A0ABP4BQ49_9ACTN</name>
<feature type="compositionally biased region" description="Basic and acidic residues" evidence="1">
    <location>
        <begin position="148"/>
        <end position="157"/>
    </location>
</feature>
<keyword evidence="3" id="KW-1185">Reference proteome</keyword>
<sequence>MPAVAYAAAERGARVAVKEPPGGEGVTRVQNGGMLTRKSAGGKENFEYHFEVWQVRGGIAPGDLNAEVTGAMQVPLSGPASLGEATGTLKEGVELPFDLSVAKGSTRLYLKGEKQVWVQIKADTPYGNYDHDVHLFDLDAAGKPGGKPAEKPADKPAEQPPAAKPPAEKPADKPAEKPADKAASGNTAKGGVTEDKVVKDTLYKVGA</sequence>
<evidence type="ECO:0000256" key="1">
    <source>
        <dbReference type="SAM" id="MobiDB-lite"/>
    </source>
</evidence>
<organism evidence="2 3">
    <name type="scientific">Actinocorallia libanotica</name>
    <dbReference type="NCBI Taxonomy" id="46162"/>
    <lineage>
        <taxon>Bacteria</taxon>
        <taxon>Bacillati</taxon>
        <taxon>Actinomycetota</taxon>
        <taxon>Actinomycetes</taxon>
        <taxon>Streptosporangiales</taxon>
        <taxon>Thermomonosporaceae</taxon>
        <taxon>Actinocorallia</taxon>
    </lineage>
</organism>
<comment type="caution">
    <text evidence="2">The sequence shown here is derived from an EMBL/GenBank/DDBJ whole genome shotgun (WGS) entry which is preliminary data.</text>
</comment>
<feature type="region of interest" description="Disordered" evidence="1">
    <location>
        <begin position="138"/>
        <end position="207"/>
    </location>
</feature>
<evidence type="ECO:0000313" key="2">
    <source>
        <dbReference type="EMBL" id="GAA0953344.1"/>
    </source>
</evidence>
<feature type="compositionally biased region" description="Basic and acidic residues" evidence="1">
    <location>
        <begin position="166"/>
        <end position="180"/>
    </location>
</feature>
<dbReference type="Proteomes" id="UP001500665">
    <property type="component" value="Unassembled WGS sequence"/>
</dbReference>
<protein>
    <submittedName>
        <fullName evidence="2">Uncharacterized protein</fullName>
    </submittedName>
</protein>
<gene>
    <name evidence="2" type="ORF">GCM10009550_35180</name>
</gene>
<proteinExistence type="predicted"/>
<reference evidence="3" key="1">
    <citation type="journal article" date="2019" name="Int. J. Syst. Evol. Microbiol.">
        <title>The Global Catalogue of Microorganisms (GCM) 10K type strain sequencing project: providing services to taxonomists for standard genome sequencing and annotation.</title>
        <authorList>
            <consortium name="The Broad Institute Genomics Platform"/>
            <consortium name="The Broad Institute Genome Sequencing Center for Infectious Disease"/>
            <person name="Wu L."/>
            <person name="Ma J."/>
        </authorList>
    </citation>
    <scope>NUCLEOTIDE SEQUENCE [LARGE SCALE GENOMIC DNA]</scope>
    <source>
        <strain evidence="3">JCM 10696</strain>
    </source>
</reference>